<sequence>MAYIKALKKLLSKLRALENEYCSWDISSTPDCTINALTVCNHWLASMEKLPHKVVELSMNSLQQKRKLDGLSRELDRRVSAIQNAERKLVEIKLCEQKVKLDIRHRVKT</sequence>
<evidence type="ECO:0000313" key="2">
    <source>
        <dbReference type="Proteomes" id="UP000077755"/>
    </source>
</evidence>
<reference evidence="1" key="2">
    <citation type="submission" date="2022-03" db="EMBL/GenBank/DDBJ databases">
        <title>Draft title - Genomic analysis of global carrot germplasm unveils the trajectory of domestication and the origin of high carotenoid orange carrot.</title>
        <authorList>
            <person name="Iorizzo M."/>
            <person name="Ellison S."/>
            <person name="Senalik D."/>
            <person name="Macko-Podgorni A."/>
            <person name="Grzebelus D."/>
            <person name="Bostan H."/>
            <person name="Rolling W."/>
            <person name="Curaba J."/>
            <person name="Simon P."/>
        </authorList>
    </citation>
    <scope>NUCLEOTIDE SEQUENCE</scope>
    <source>
        <tissue evidence="1">Leaf</tissue>
    </source>
</reference>
<gene>
    <name evidence="1" type="ORF">DCAR_0622880</name>
</gene>
<dbReference type="AlphaFoldDB" id="A0AAF0XAI8"/>
<dbReference type="Proteomes" id="UP000077755">
    <property type="component" value="Chromosome 6"/>
</dbReference>
<organism evidence="1 2">
    <name type="scientific">Daucus carota subsp. sativus</name>
    <name type="common">Carrot</name>
    <dbReference type="NCBI Taxonomy" id="79200"/>
    <lineage>
        <taxon>Eukaryota</taxon>
        <taxon>Viridiplantae</taxon>
        <taxon>Streptophyta</taxon>
        <taxon>Embryophyta</taxon>
        <taxon>Tracheophyta</taxon>
        <taxon>Spermatophyta</taxon>
        <taxon>Magnoliopsida</taxon>
        <taxon>eudicotyledons</taxon>
        <taxon>Gunneridae</taxon>
        <taxon>Pentapetalae</taxon>
        <taxon>asterids</taxon>
        <taxon>campanulids</taxon>
        <taxon>Apiales</taxon>
        <taxon>Apiaceae</taxon>
        <taxon>Apioideae</taxon>
        <taxon>Scandiceae</taxon>
        <taxon>Daucinae</taxon>
        <taxon>Daucus</taxon>
        <taxon>Daucus sect. Daucus</taxon>
    </lineage>
</organism>
<accession>A0AAF0XAI8</accession>
<dbReference type="EMBL" id="CP093348">
    <property type="protein sequence ID" value="WOH03482.1"/>
    <property type="molecule type" value="Genomic_DNA"/>
</dbReference>
<name>A0AAF0XAI8_DAUCS</name>
<evidence type="ECO:0000313" key="1">
    <source>
        <dbReference type="EMBL" id="WOH03482.1"/>
    </source>
</evidence>
<protein>
    <recommendedName>
        <fullName evidence="3">DUF632 domain-containing protein</fullName>
    </recommendedName>
</protein>
<evidence type="ECO:0008006" key="3">
    <source>
        <dbReference type="Google" id="ProtNLM"/>
    </source>
</evidence>
<keyword evidence="2" id="KW-1185">Reference proteome</keyword>
<reference evidence="1" key="1">
    <citation type="journal article" date="2016" name="Nat. Genet.">
        <title>A high-quality carrot genome assembly provides new insights into carotenoid accumulation and asterid genome evolution.</title>
        <authorList>
            <person name="Iorizzo M."/>
            <person name="Ellison S."/>
            <person name="Senalik D."/>
            <person name="Zeng P."/>
            <person name="Satapoomin P."/>
            <person name="Huang J."/>
            <person name="Bowman M."/>
            <person name="Iovene M."/>
            <person name="Sanseverino W."/>
            <person name="Cavagnaro P."/>
            <person name="Yildiz M."/>
            <person name="Macko-Podgorni A."/>
            <person name="Moranska E."/>
            <person name="Grzebelus E."/>
            <person name="Grzebelus D."/>
            <person name="Ashrafi H."/>
            <person name="Zheng Z."/>
            <person name="Cheng S."/>
            <person name="Spooner D."/>
            <person name="Van Deynze A."/>
            <person name="Simon P."/>
        </authorList>
    </citation>
    <scope>NUCLEOTIDE SEQUENCE</scope>
    <source>
        <tissue evidence="1">Leaf</tissue>
    </source>
</reference>
<proteinExistence type="predicted"/>